<dbReference type="Proteomes" id="UP000187203">
    <property type="component" value="Unassembled WGS sequence"/>
</dbReference>
<name>A0A1R3GCP1_9ROSI</name>
<gene>
    <name evidence="2" type="ORF">COLO4_35853</name>
</gene>
<accession>A0A1R3GCP1</accession>
<evidence type="ECO:0000313" key="2">
    <source>
        <dbReference type="EMBL" id="OMO55837.1"/>
    </source>
</evidence>
<proteinExistence type="predicted"/>
<dbReference type="STRING" id="93759.A0A1R3GCP1"/>
<protein>
    <submittedName>
        <fullName evidence="2">Uncharacterized protein</fullName>
    </submittedName>
</protein>
<dbReference type="OrthoDB" id="5577072at2759"/>
<dbReference type="AlphaFoldDB" id="A0A1R3GCP1"/>
<evidence type="ECO:0000313" key="3">
    <source>
        <dbReference type="Proteomes" id="UP000187203"/>
    </source>
</evidence>
<comment type="caution">
    <text evidence="2">The sequence shown here is derived from an EMBL/GenBank/DDBJ whole genome shotgun (WGS) entry which is preliminary data.</text>
</comment>
<evidence type="ECO:0000256" key="1">
    <source>
        <dbReference type="SAM" id="MobiDB-lite"/>
    </source>
</evidence>
<feature type="region of interest" description="Disordered" evidence="1">
    <location>
        <begin position="1"/>
        <end position="30"/>
    </location>
</feature>
<sequence length="115" mass="12749">MNSSPNSTHSRTLTGPDLKPSLVIPPKQNEWRPYKKMKNLDLPPLHSNGFRDLQFESDSSSYDLPDSNISYGLNACAPKPDSHGNQGVPESTSAPVETVLLQSLKEDLKTAFLRR</sequence>
<feature type="region of interest" description="Disordered" evidence="1">
    <location>
        <begin position="73"/>
        <end position="94"/>
    </location>
</feature>
<feature type="compositionally biased region" description="Polar residues" evidence="1">
    <location>
        <begin position="1"/>
        <end position="13"/>
    </location>
</feature>
<dbReference type="EMBL" id="AWUE01022833">
    <property type="protein sequence ID" value="OMO55837.1"/>
    <property type="molecule type" value="Genomic_DNA"/>
</dbReference>
<reference evidence="3" key="1">
    <citation type="submission" date="2013-09" db="EMBL/GenBank/DDBJ databases">
        <title>Corchorus olitorius genome sequencing.</title>
        <authorList>
            <person name="Alam M."/>
            <person name="Haque M.S."/>
            <person name="Islam M.S."/>
            <person name="Emdad E.M."/>
            <person name="Islam M.M."/>
            <person name="Ahmed B."/>
            <person name="Halim A."/>
            <person name="Hossen Q.M.M."/>
            <person name="Hossain M.Z."/>
            <person name="Ahmed R."/>
            <person name="Khan M.M."/>
            <person name="Islam R."/>
            <person name="Rashid M.M."/>
            <person name="Khan S.A."/>
            <person name="Rahman M.S."/>
            <person name="Alam M."/>
            <person name="Yahiya A.S."/>
            <person name="Khan M.S."/>
            <person name="Azam M.S."/>
            <person name="Haque T."/>
            <person name="Lashkar M.Z.H."/>
            <person name="Akhand A.I."/>
            <person name="Morshed G."/>
            <person name="Roy S."/>
            <person name="Uddin K.S."/>
            <person name="Rabeya T."/>
            <person name="Hossain A.S."/>
            <person name="Chowdhury A."/>
            <person name="Snigdha A.R."/>
            <person name="Mortoza M.S."/>
            <person name="Matin S.A."/>
            <person name="Hoque S.M.E."/>
            <person name="Islam M.K."/>
            <person name="Roy D.K."/>
            <person name="Haider R."/>
            <person name="Moosa M.M."/>
            <person name="Elias S.M."/>
            <person name="Hasan A.M."/>
            <person name="Jahan S."/>
            <person name="Shafiuddin M."/>
            <person name="Mahmood N."/>
            <person name="Shommy N.S."/>
        </authorList>
    </citation>
    <scope>NUCLEOTIDE SEQUENCE [LARGE SCALE GENOMIC DNA]</scope>
    <source>
        <strain evidence="3">cv. O-4</strain>
    </source>
</reference>
<organism evidence="2 3">
    <name type="scientific">Corchorus olitorius</name>
    <dbReference type="NCBI Taxonomy" id="93759"/>
    <lineage>
        <taxon>Eukaryota</taxon>
        <taxon>Viridiplantae</taxon>
        <taxon>Streptophyta</taxon>
        <taxon>Embryophyta</taxon>
        <taxon>Tracheophyta</taxon>
        <taxon>Spermatophyta</taxon>
        <taxon>Magnoliopsida</taxon>
        <taxon>eudicotyledons</taxon>
        <taxon>Gunneridae</taxon>
        <taxon>Pentapetalae</taxon>
        <taxon>rosids</taxon>
        <taxon>malvids</taxon>
        <taxon>Malvales</taxon>
        <taxon>Malvaceae</taxon>
        <taxon>Grewioideae</taxon>
        <taxon>Apeibeae</taxon>
        <taxon>Corchorus</taxon>
    </lineage>
</organism>
<keyword evidence="3" id="KW-1185">Reference proteome</keyword>
<feature type="compositionally biased region" description="Polar residues" evidence="1">
    <location>
        <begin position="83"/>
        <end position="94"/>
    </location>
</feature>